<comment type="subcellular location">
    <subcellularLocation>
        <location evidence="1">Cell membrane</location>
        <topology evidence="1">Multi-pass membrane protein</topology>
    </subcellularLocation>
</comment>
<dbReference type="InterPro" id="IPR011701">
    <property type="entry name" value="MFS"/>
</dbReference>
<feature type="transmembrane region" description="Helical" evidence="6">
    <location>
        <begin position="312"/>
        <end position="331"/>
    </location>
</feature>
<dbReference type="Proteomes" id="UP000254060">
    <property type="component" value="Unassembled WGS sequence"/>
</dbReference>
<dbReference type="PANTHER" id="PTHR23513:SF6">
    <property type="entry name" value="MAJOR FACILITATOR SUPERFAMILY ASSOCIATED DOMAIN-CONTAINING PROTEIN"/>
    <property type="match status" value="1"/>
</dbReference>
<dbReference type="PANTHER" id="PTHR23513">
    <property type="entry name" value="INTEGRAL MEMBRANE EFFLUX PROTEIN-RELATED"/>
    <property type="match status" value="1"/>
</dbReference>
<dbReference type="STRING" id="1397694.GCA_000702585_00296"/>
<evidence type="ECO:0000313" key="7">
    <source>
        <dbReference type="EMBL" id="STO09437.1"/>
    </source>
</evidence>
<proteinExistence type="predicted"/>
<feature type="transmembrane region" description="Helical" evidence="6">
    <location>
        <begin position="378"/>
        <end position="396"/>
    </location>
</feature>
<dbReference type="RefSeq" id="WP_029333841.1">
    <property type="nucleotide sequence ID" value="NZ_UGGP01000001.1"/>
</dbReference>
<gene>
    <name evidence="7" type="ORF">NCTC13163_02874</name>
</gene>
<dbReference type="OrthoDB" id="9775268at2"/>
<feature type="transmembrane region" description="Helical" evidence="6">
    <location>
        <begin position="72"/>
        <end position="95"/>
    </location>
</feature>
<dbReference type="CDD" id="cd06173">
    <property type="entry name" value="MFS_MefA_like"/>
    <property type="match status" value="1"/>
</dbReference>
<keyword evidence="2" id="KW-1003">Cell membrane</keyword>
<feature type="transmembrane region" description="Helical" evidence="6">
    <location>
        <begin position="40"/>
        <end position="60"/>
    </location>
</feature>
<dbReference type="AlphaFoldDB" id="A0A377FXB1"/>
<dbReference type="GO" id="GO:0022857">
    <property type="term" value="F:transmembrane transporter activity"/>
    <property type="evidence" value="ECO:0007669"/>
    <property type="project" value="InterPro"/>
</dbReference>
<dbReference type="EMBL" id="UGGP01000001">
    <property type="protein sequence ID" value="STO09437.1"/>
    <property type="molecule type" value="Genomic_DNA"/>
</dbReference>
<dbReference type="Pfam" id="PF07690">
    <property type="entry name" value="MFS_1"/>
    <property type="match status" value="1"/>
</dbReference>
<keyword evidence="5 6" id="KW-0472">Membrane</keyword>
<protein>
    <submittedName>
        <fullName evidence="7">Enterobactin exporter EntS</fullName>
    </submittedName>
</protein>
<feature type="transmembrane region" description="Helical" evidence="6">
    <location>
        <begin position="252"/>
        <end position="275"/>
    </location>
</feature>
<feature type="transmembrane region" description="Helical" evidence="6">
    <location>
        <begin position="287"/>
        <end position="306"/>
    </location>
</feature>
<reference evidence="7 8" key="1">
    <citation type="submission" date="2018-06" db="EMBL/GenBank/DDBJ databases">
        <authorList>
            <consortium name="Pathogen Informatics"/>
            <person name="Doyle S."/>
        </authorList>
    </citation>
    <scope>NUCLEOTIDE SEQUENCE [LARGE SCALE GENOMIC DNA]</scope>
    <source>
        <strain evidence="7 8">NCTC13163</strain>
    </source>
</reference>
<evidence type="ECO:0000256" key="3">
    <source>
        <dbReference type="ARBA" id="ARBA00022692"/>
    </source>
</evidence>
<name>A0A377FXB1_9BACL</name>
<organism evidence="7 8">
    <name type="scientific">Exiguobacterium aurantiacum</name>
    <dbReference type="NCBI Taxonomy" id="33987"/>
    <lineage>
        <taxon>Bacteria</taxon>
        <taxon>Bacillati</taxon>
        <taxon>Bacillota</taxon>
        <taxon>Bacilli</taxon>
        <taxon>Bacillales</taxon>
        <taxon>Bacillales Family XII. Incertae Sedis</taxon>
        <taxon>Exiguobacterium</taxon>
    </lineage>
</organism>
<feature type="transmembrane region" description="Helical" evidence="6">
    <location>
        <begin position="12"/>
        <end position="34"/>
    </location>
</feature>
<evidence type="ECO:0000256" key="2">
    <source>
        <dbReference type="ARBA" id="ARBA00022475"/>
    </source>
</evidence>
<evidence type="ECO:0000256" key="1">
    <source>
        <dbReference type="ARBA" id="ARBA00004651"/>
    </source>
</evidence>
<sequence length="421" mass="45800">MTTTSSNLYVLLLGKFMSLFASSLFTFVAGLTVLTTSGSGLQFALVLLAGTLPRVLLSPFAGAYADKLNRKLVIITMESLNALLFFLAGLASLVWTFGVPAFLIITCLLSVVSTFLSVTLTSSIPLLFDENGLQRANSLIQSIISVSSIGTPLLAGALFTLLPVSTFLFSSSFLFIVAALFASRLTFRAYEHVPTDQSTWDDVRSGFRYLKRQRVLWTLTVLAAFLNFFFVASEVLFPIAALQEIGVSPLQFGFLESMFAVGFLVASLAHALPLFKIKYRLATTRTALMIISCLFIAPAVPLYYNFSVTPAIVFLTGFALLSGFFIIRVNIPIQLFLQTNTEPSYLGRVMGVLESLAMGITPLGFVLFGALSEWVSTALLYAICMVCLLSLTLFAMHRIRHDIAAEKAVVLGESESASAHQ</sequence>
<dbReference type="InterPro" id="IPR036259">
    <property type="entry name" value="MFS_trans_sf"/>
</dbReference>
<feature type="transmembrane region" description="Helical" evidence="6">
    <location>
        <begin position="352"/>
        <end position="372"/>
    </location>
</feature>
<dbReference type="GO" id="GO:0005886">
    <property type="term" value="C:plasma membrane"/>
    <property type="evidence" value="ECO:0007669"/>
    <property type="project" value="UniProtKB-SubCell"/>
</dbReference>
<evidence type="ECO:0000313" key="8">
    <source>
        <dbReference type="Proteomes" id="UP000254060"/>
    </source>
</evidence>
<feature type="transmembrane region" description="Helical" evidence="6">
    <location>
        <begin position="215"/>
        <end position="240"/>
    </location>
</feature>
<keyword evidence="3 6" id="KW-0812">Transmembrane</keyword>
<dbReference type="SUPFAM" id="SSF103473">
    <property type="entry name" value="MFS general substrate transporter"/>
    <property type="match status" value="1"/>
</dbReference>
<feature type="transmembrane region" description="Helical" evidence="6">
    <location>
        <begin position="167"/>
        <end position="187"/>
    </location>
</feature>
<evidence type="ECO:0000256" key="5">
    <source>
        <dbReference type="ARBA" id="ARBA00023136"/>
    </source>
</evidence>
<keyword evidence="4 6" id="KW-1133">Transmembrane helix</keyword>
<evidence type="ECO:0000256" key="6">
    <source>
        <dbReference type="SAM" id="Phobius"/>
    </source>
</evidence>
<accession>A0A377FXB1</accession>
<dbReference type="Gene3D" id="1.20.1250.20">
    <property type="entry name" value="MFS general substrate transporter like domains"/>
    <property type="match status" value="1"/>
</dbReference>
<evidence type="ECO:0000256" key="4">
    <source>
        <dbReference type="ARBA" id="ARBA00022989"/>
    </source>
</evidence>